<keyword evidence="8" id="KW-0966">Cell projection</keyword>
<name>D5BS35_PUNMI</name>
<feature type="coiled-coil region" evidence="5">
    <location>
        <begin position="773"/>
        <end position="807"/>
    </location>
</feature>
<gene>
    <name evidence="8" type="ordered locus">SAR116_0839</name>
</gene>
<reference evidence="8 9" key="1">
    <citation type="journal article" date="2010" name="J. Bacteriol.">
        <title>Complete genome sequence of "Candidatus Puniceispirillum marinum" IMCC1322, a representative of the SAR116 clade in the Alphaproteobacteria.</title>
        <authorList>
            <person name="Oh H.M."/>
            <person name="Kwon K.K."/>
            <person name="Kang I."/>
            <person name="Kang S.G."/>
            <person name="Lee J.H."/>
            <person name="Kim S.J."/>
            <person name="Cho J.C."/>
        </authorList>
    </citation>
    <scope>NUCLEOTIDE SEQUENCE [LARGE SCALE GENOMIC DNA]</scope>
    <source>
        <strain evidence="8 9">IMCC1322</strain>
    </source>
</reference>
<dbReference type="EMBL" id="CP001751">
    <property type="protein sequence ID" value="ADE39082.1"/>
    <property type="molecule type" value="Genomic_DNA"/>
</dbReference>
<evidence type="ECO:0000313" key="9">
    <source>
        <dbReference type="Proteomes" id="UP000007460"/>
    </source>
</evidence>
<keyword evidence="3 5" id="KW-0175">Coiled coil</keyword>
<dbReference type="eggNOG" id="COG1345">
    <property type="taxonomic scope" value="Bacteria"/>
</dbReference>
<evidence type="ECO:0000313" key="8">
    <source>
        <dbReference type="EMBL" id="ADE39082.1"/>
    </source>
</evidence>
<dbReference type="AlphaFoldDB" id="D5BS35"/>
<dbReference type="InterPro" id="IPR010809">
    <property type="entry name" value="FliD_C"/>
</dbReference>
<keyword evidence="8" id="KW-0969">Cilium</keyword>
<keyword evidence="9" id="KW-1185">Reference proteome</keyword>
<evidence type="ECO:0000259" key="6">
    <source>
        <dbReference type="Pfam" id="PF02465"/>
    </source>
</evidence>
<dbReference type="PANTHER" id="PTHR30288">
    <property type="entry name" value="FLAGELLAR CAP/ASSEMBLY PROTEIN FLID"/>
    <property type="match status" value="1"/>
</dbReference>
<keyword evidence="5" id="KW-0964">Secreted</keyword>
<dbReference type="GO" id="GO:0016798">
    <property type="term" value="F:hydrolase activity, acting on glycosyl bonds"/>
    <property type="evidence" value="ECO:0007669"/>
    <property type="project" value="UniProtKB-KW"/>
</dbReference>
<dbReference type="HOGENOM" id="CLU_337985_0_0_5"/>
<evidence type="ECO:0000256" key="4">
    <source>
        <dbReference type="ARBA" id="ARBA00023143"/>
    </source>
</evidence>
<dbReference type="PANTHER" id="PTHR30288:SF0">
    <property type="entry name" value="FLAGELLAR HOOK-ASSOCIATED PROTEIN 2"/>
    <property type="match status" value="1"/>
</dbReference>
<dbReference type="GO" id="GO:0007155">
    <property type="term" value="P:cell adhesion"/>
    <property type="evidence" value="ECO:0007669"/>
    <property type="project" value="InterPro"/>
</dbReference>
<dbReference type="Pfam" id="PF02465">
    <property type="entry name" value="FliD_N"/>
    <property type="match status" value="1"/>
</dbReference>
<keyword evidence="4 5" id="KW-0975">Bacterial flagellum</keyword>
<dbReference type="OrthoDB" id="9812018at2"/>
<evidence type="ECO:0000259" key="7">
    <source>
        <dbReference type="Pfam" id="PF07195"/>
    </source>
</evidence>
<dbReference type="STRING" id="488538.SAR116_0839"/>
<organism evidence="8 9">
    <name type="scientific">Puniceispirillum marinum (strain IMCC1322)</name>
    <dbReference type="NCBI Taxonomy" id="488538"/>
    <lineage>
        <taxon>Bacteria</taxon>
        <taxon>Pseudomonadati</taxon>
        <taxon>Pseudomonadota</taxon>
        <taxon>Alphaproteobacteria</taxon>
        <taxon>Candidatus Puniceispirillales</taxon>
        <taxon>Candidatus Puniceispirillaceae</taxon>
        <taxon>Candidatus Puniceispirillum</taxon>
    </lineage>
</organism>
<evidence type="ECO:0000256" key="1">
    <source>
        <dbReference type="ARBA" id="ARBA00009764"/>
    </source>
</evidence>
<dbReference type="GO" id="GO:0009421">
    <property type="term" value="C:bacterial-type flagellum filament cap"/>
    <property type="evidence" value="ECO:0007669"/>
    <property type="project" value="InterPro"/>
</dbReference>
<dbReference type="Proteomes" id="UP000007460">
    <property type="component" value="Chromosome"/>
</dbReference>
<evidence type="ECO:0000256" key="2">
    <source>
        <dbReference type="ARBA" id="ARBA00011255"/>
    </source>
</evidence>
<comment type="similarity">
    <text evidence="1 5">Belongs to the FliD family.</text>
</comment>
<dbReference type="KEGG" id="apb:SAR116_0839"/>
<comment type="subcellular location">
    <subcellularLocation>
        <location evidence="5">Secreted</location>
    </subcellularLocation>
    <subcellularLocation>
        <location evidence="5">Bacterial flagellum</location>
    </subcellularLocation>
</comment>
<proteinExistence type="inferred from homology"/>
<dbReference type="GO" id="GO:0009424">
    <property type="term" value="C:bacterial-type flagellum hook"/>
    <property type="evidence" value="ECO:0007669"/>
    <property type="project" value="UniProtKB-UniRule"/>
</dbReference>
<keyword evidence="8" id="KW-0282">Flagellum</keyword>
<accession>D5BS35</accession>
<comment type="subunit">
    <text evidence="2 5">Homopentamer.</text>
</comment>
<dbReference type="GO" id="GO:0005576">
    <property type="term" value="C:extracellular region"/>
    <property type="evidence" value="ECO:0007669"/>
    <property type="project" value="UniProtKB-SubCell"/>
</dbReference>
<feature type="domain" description="Flagellar hook-associated protein 2 N-terminal" evidence="6">
    <location>
        <begin position="13"/>
        <end position="108"/>
    </location>
</feature>
<dbReference type="GO" id="GO:0071973">
    <property type="term" value="P:bacterial-type flagellum-dependent cell motility"/>
    <property type="evidence" value="ECO:0007669"/>
    <property type="project" value="TreeGrafter"/>
</dbReference>
<protein>
    <recommendedName>
        <fullName evidence="5">Flagellar hook-associated protein 2</fullName>
        <shortName evidence="5">HAP2</shortName>
    </recommendedName>
    <alternativeName>
        <fullName evidence="5">Flagellar cap protein</fullName>
    </alternativeName>
</protein>
<dbReference type="InterPro" id="IPR040026">
    <property type="entry name" value="FliD"/>
</dbReference>
<dbReference type="RefSeq" id="WP_013045711.1">
    <property type="nucleotide sequence ID" value="NC_014010.1"/>
</dbReference>
<feature type="domain" description="Flagellar hook-associated protein 2 C-terminal" evidence="7">
    <location>
        <begin position="532"/>
        <end position="823"/>
    </location>
</feature>
<keyword evidence="8" id="KW-0326">Glycosidase</keyword>
<evidence type="ECO:0000256" key="5">
    <source>
        <dbReference type="RuleBase" id="RU362066"/>
    </source>
</evidence>
<keyword evidence="8" id="KW-0378">Hydrolase</keyword>
<comment type="function">
    <text evidence="5">Required for morphogenesis and for the elongation of the flagellar filament by facilitating polymerization of the flagellin monomers at the tip of growing filament. Forms a capping structure, which prevents flagellin subunits (transported through the central channel of the flagellum) from leaking out without polymerization at the distal end.</text>
</comment>
<dbReference type="InterPro" id="IPR003481">
    <property type="entry name" value="FliD_N"/>
</dbReference>
<sequence>MAVDYLSALNVGSGLNTTELIDTLVNAERAPTESLITTGKEERTVNISSVGRIKQGYSDFNSALTPLDGITGLTASHIGSSLDIEISDSTIAKNFSSNIEINSLAASQNLVFDGFSAVTSSVGTGTLEISLGNRESLTVVETTDGSSSNVEIQSITGLDSVAITALAGKTITLSDGTNTVSHTFSAGALTVAETSTGSDSVVEVQSITGLDATGLANLAGQTLTLSDGTNSIIHTFDSAPADLDAMVTALSNATGYADLEFGITAGTDALTLTYEAVGEASLATAITSSPSNLAAIVTGIQGATGYADLTFGVAAGTDALTLTYESNGSVSLATAETFDPNDDVTTQTITIGTQSSFTVSETTTGSDSVAEIQSIAGFDSAGLTSLAGQTVTISDGTNSIEHTFATAPADLAAVVTALQGATGYADLTFGITAGTDALTLTYESAAAQDLATAVQIGGGDSLTEVRDYINASSLDIVASVVKKSDTNYALAIKSREGLDYSMNIAVTETPASSGLSSLSYTKFNSSQETVSAADASITVDGISVTRDSNSVTDLIDGMTITLKSTTTSAETIGASYDSNTAYAAMSLFITNINTLAANIDAESKRGVNGDESGPLAGDPSIRSLRQKLRAFSTQAIPGFGSDSIYLANFGVRTELDGTLTLNETEMKAAFENDPDSFAAIMNSRVTTGSPLVSGSVSGDEYTPGAYSFTLTDGVGTLGETVLTNYGTAYASTSGDTSGVALSISGGGTDTTVYVGKSLLETFQEYAGKLLASTNELDKKIAVYNSEIEDYDAQLAALETRMASVRSQYVTKFSAMNSAVASMESTKTQLTSMMDAWTASLKA</sequence>
<dbReference type="Pfam" id="PF07195">
    <property type="entry name" value="FliD_C"/>
    <property type="match status" value="1"/>
</dbReference>
<evidence type="ECO:0000256" key="3">
    <source>
        <dbReference type="ARBA" id="ARBA00023054"/>
    </source>
</evidence>